<keyword evidence="1" id="KW-0732">Signal</keyword>
<dbReference type="EMBL" id="BLAN01000059">
    <property type="protein sequence ID" value="GET08274.1"/>
    <property type="molecule type" value="Genomic_DNA"/>
</dbReference>
<evidence type="ECO:0000256" key="1">
    <source>
        <dbReference type="SAM" id="SignalP"/>
    </source>
</evidence>
<dbReference type="Gene3D" id="3.40.50.360">
    <property type="match status" value="1"/>
</dbReference>
<dbReference type="PANTHER" id="PTHR39201:SF1">
    <property type="entry name" value="FLAVODOXIN-LIKE DOMAIN-CONTAINING PROTEIN"/>
    <property type="match status" value="1"/>
</dbReference>
<feature type="chain" id="PRO_5026351104" evidence="1">
    <location>
        <begin position="27"/>
        <end position="189"/>
    </location>
</feature>
<feature type="domain" description="Flavodoxin-like" evidence="2">
    <location>
        <begin position="35"/>
        <end position="169"/>
    </location>
</feature>
<dbReference type="InterPro" id="IPR008254">
    <property type="entry name" value="Flavodoxin/NO_synth"/>
</dbReference>
<dbReference type="SUPFAM" id="SSF52218">
    <property type="entry name" value="Flavoproteins"/>
    <property type="match status" value="1"/>
</dbReference>
<evidence type="ECO:0000259" key="2">
    <source>
        <dbReference type="Pfam" id="PF12682"/>
    </source>
</evidence>
<dbReference type="AlphaFoldDB" id="A0A6F9XSK8"/>
<accession>A0A6F9XSK8</accession>
<organism evidence="3">
    <name type="scientific">Ligilactobacillus agilis</name>
    <dbReference type="NCBI Taxonomy" id="1601"/>
    <lineage>
        <taxon>Bacteria</taxon>
        <taxon>Bacillati</taxon>
        <taxon>Bacillota</taxon>
        <taxon>Bacilli</taxon>
        <taxon>Lactobacillales</taxon>
        <taxon>Lactobacillaceae</taxon>
        <taxon>Ligilactobacillus</taxon>
    </lineage>
</organism>
<name>A0A6F9XSK8_9LACO</name>
<dbReference type="Pfam" id="PF12682">
    <property type="entry name" value="Flavodoxin_4"/>
    <property type="match status" value="1"/>
</dbReference>
<protein>
    <submittedName>
        <fullName evidence="3">Flavodoxin</fullName>
    </submittedName>
</protein>
<dbReference type="InterPro" id="IPR029039">
    <property type="entry name" value="Flavoprotein-like_sf"/>
</dbReference>
<dbReference type="PANTHER" id="PTHR39201">
    <property type="entry name" value="EXPORTED PROTEIN-RELATED"/>
    <property type="match status" value="1"/>
</dbReference>
<proteinExistence type="predicted"/>
<evidence type="ECO:0000313" key="3">
    <source>
        <dbReference type="EMBL" id="GET08274.1"/>
    </source>
</evidence>
<gene>
    <name evidence="3" type="primary">fldA_3</name>
    <name evidence="3" type="ORF">SY111_08980</name>
</gene>
<comment type="caution">
    <text evidence="3">The sequence shown here is derived from an EMBL/GenBank/DDBJ whole genome shotgun (WGS) entry which is preliminary data.</text>
</comment>
<sequence>MVTKLNLVVATLSALFFLGRPSPVQATTTHTNGRALIIYFSWGGATKRAAKAIQKQTRADLVALKPQKAYPTDYDGLVKVANKQRLQKVKPAIKTLGKDLDDYQVIYIGFPTWWHQPPMIIHSLFANYNFKQKTIVPFTTSMSDPMSKSMPVLKKLANKDHAKLLNGFRYDNNDKELVVYLHKNNLVKD</sequence>
<reference evidence="3" key="1">
    <citation type="submission" date="2019-10" db="EMBL/GenBank/DDBJ databases">
        <title>Lactobacillus agilis SY111 Whole Genome Sequencing Project.</title>
        <authorList>
            <person name="Suzuki S."/>
            <person name="Endo A."/>
            <person name="Maeno S."/>
            <person name="Shiwa Y."/>
            <person name="Matsutani M."/>
            <person name="Kajikawa A."/>
        </authorList>
    </citation>
    <scope>NUCLEOTIDE SEQUENCE</scope>
    <source>
        <strain evidence="3">SY111</strain>
    </source>
</reference>
<dbReference type="RefSeq" id="WP_172585893.1">
    <property type="nucleotide sequence ID" value="NZ_BLAN01000059.1"/>
</dbReference>
<dbReference type="GO" id="GO:0010181">
    <property type="term" value="F:FMN binding"/>
    <property type="evidence" value="ECO:0007669"/>
    <property type="project" value="InterPro"/>
</dbReference>
<dbReference type="GO" id="GO:0016651">
    <property type="term" value="F:oxidoreductase activity, acting on NAD(P)H"/>
    <property type="evidence" value="ECO:0007669"/>
    <property type="project" value="UniProtKB-ARBA"/>
</dbReference>
<feature type="signal peptide" evidence="1">
    <location>
        <begin position="1"/>
        <end position="26"/>
    </location>
</feature>
<dbReference type="Proteomes" id="UP000494178">
    <property type="component" value="Unassembled WGS sequence"/>
</dbReference>